<evidence type="ECO:0000256" key="4">
    <source>
        <dbReference type="ARBA" id="ARBA00022448"/>
    </source>
</evidence>
<evidence type="ECO:0000256" key="2">
    <source>
        <dbReference type="ARBA" id="ARBA00008531"/>
    </source>
</evidence>
<evidence type="ECO:0000256" key="8">
    <source>
        <dbReference type="ARBA" id="ARBA00022927"/>
    </source>
</evidence>
<dbReference type="GO" id="GO:0015031">
    <property type="term" value="P:protein transport"/>
    <property type="evidence" value="ECO:0007669"/>
    <property type="project" value="UniProtKB-KW"/>
</dbReference>
<keyword evidence="10" id="KW-0472">Membrane</keyword>
<dbReference type="GO" id="GO:0005525">
    <property type="term" value="F:GTP binding"/>
    <property type="evidence" value="ECO:0007669"/>
    <property type="project" value="UniProtKB-UniRule"/>
</dbReference>
<comment type="similarity">
    <text evidence="2">Belongs to the GTP-binding SRP family.</text>
</comment>
<dbReference type="GO" id="GO:0044781">
    <property type="term" value="P:bacterial-type flagellum organization"/>
    <property type="evidence" value="ECO:0007669"/>
    <property type="project" value="UniProtKB-UniRule"/>
</dbReference>
<evidence type="ECO:0000256" key="11">
    <source>
        <dbReference type="ARBA" id="ARBA00023225"/>
    </source>
</evidence>
<dbReference type="SUPFAM" id="SSF52540">
    <property type="entry name" value="P-loop containing nucleoside triphosphate hydrolases"/>
    <property type="match status" value="1"/>
</dbReference>
<dbReference type="SMART" id="SM00962">
    <property type="entry name" value="SRP54"/>
    <property type="match status" value="1"/>
</dbReference>
<comment type="subcellular location">
    <subcellularLocation>
        <location evidence="1">Cell membrane</location>
        <topology evidence="1">Peripheral membrane protein</topology>
        <orientation evidence="1">Cytoplasmic side</orientation>
    </subcellularLocation>
</comment>
<feature type="region of interest" description="Disordered" evidence="14">
    <location>
        <begin position="117"/>
        <end position="156"/>
    </location>
</feature>
<keyword evidence="11" id="KW-1006">Bacterial flagellum protein export</keyword>
<reference evidence="17 18" key="1">
    <citation type="submission" date="2010-07" db="EMBL/GenBank/DDBJ databases">
        <title>The draft genome of Paenibacillus curdlanolyticus YK9.</title>
        <authorList>
            <consortium name="US DOE Joint Genome Institute (JGI-PGF)"/>
            <person name="Lucas S."/>
            <person name="Copeland A."/>
            <person name="Lapidus A."/>
            <person name="Cheng J.-F."/>
            <person name="Bruce D."/>
            <person name="Goodwin L."/>
            <person name="Pitluck S."/>
            <person name="Land M.L."/>
            <person name="Hauser L."/>
            <person name="Chang Y.-J."/>
            <person name="Jeffries C."/>
            <person name="Anderson I.J."/>
            <person name="Johnson E."/>
            <person name="Loganathan U."/>
            <person name="Mulhopadhyay B."/>
            <person name="Kyrpides N."/>
            <person name="Woyke T.J."/>
        </authorList>
    </citation>
    <scope>NUCLEOTIDE SEQUENCE [LARGE SCALE GENOMIC DNA]</scope>
    <source>
        <strain evidence="17 18">YK9</strain>
    </source>
</reference>
<feature type="compositionally biased region" description="Polar residues" evidence="14">
    <location>
        <begin position="117"/>
        <end position="130"/>
    </location>
</feature>
<evidence type="ECO:0000256" key="7">
    <source>
        <dbReference type="ARBA" id="ARBA00022795"/>
    </source>
</evidence>
<dbReference type="eggNOG" id="COG1419">
    <property type="taxonomic scope" value="Bacteria"/>
</dbReference>
<name>E0I461_9BACL</name>
<evidence type="ECO:0000256" key="5">
    <source>
        <dbReference type="ARBA" id="ARBA00022475"/>
    </source>
</evidence>
<keyword evidence="17" id="KW-0966">Cell projection</keyword>
<dbReference type="Proteomes" id="UP000005387">
    <property type="component" value="Unassembled WGS sequence"/>
</dbReference>
<dbReference type="AlphaFoldDB" id="E0I461"/>
<evidence type="ECO:0000256" key="3">
    <source>
        <dbReference type="ARBA" id="ARBA00014919"/>
    </source>
</evidence>
<keyword evidence="5" id="KW-1003">Cell membrane</keyword>
<dbReference type="EMBL" id="AEDD01000001">
    <property type="protein sequence ID" value="EFM13075.1"/>
    <property type="molecule type" value="Genomic_DNA"/>
</dbReference>
<dbReference type="InterPro" id="IPR047040">
    <property type="entry name" value="FlhF__GTPase_dom"/>
</dbReference>
<evidence type="ECO:0000259" key="15">
    <source>
        <dbReference type="SMART" id="SM00382"/>
    </source>
</evidence>
<organism evidence="17 18">
    <name type="scientific">Paenibacillus curdlanolyticus YK9</name>
    <dbReference type="NCBI Taxonomy" id="717606"/>
    <lineage>
        <taxon>Bacteria</taxon>
        <taxon>Bacillati</taxon>
        <taxon>Bacillota</taxon>
        <taxon>Bacilli</taxon>
        <taxon>Bacillales</taxon>
        <taxon>Paenibacillaceae</taxon>
        <taxon>Paenibacillus</taxon>
    </lineage>
</organism>
<dbReference type="Gene3D" id="3.40.50.300">
    <property type="entry name" value="P-loop containing nucleotide triphosphate hydrolases"/>
    <property type="match status" value="1"/>
</dbReference>
<feature type="compositionally biased region" description="Basic and acidic residues" evidence="14">
    <location>
        <begin position="136"/>
        <end position="153"/>
    </location>
</feature>
<dbReference type="InterPro" id="IPR027417">
    <property type="entry name" value="P-loop_NTPase"/>
</dbReference>
<dbReference type="PANTHER" id="PTHR43134">
    <property type="entry name" value="SIGNAL RECOGNITION PARTICLE RECEPTOR SUBUNIT ALPHA"/>
    <property type="match status" value="1"/>
</dbReference>
<dbReference type="InterPro" id="IPR003593">
    <property type="entry name" value="AAA+_ATPase"/>
</dbReference>
<dbReference type="InterPro" id="IPR000897">
    <property type="entry name" value="SRP54_GTPase_dom"/>
</dbReference>
<keyword evidence="18" id="KW-1185">Reference proteome</keyword>
<feature type="compositionally biased region" description="Polar residues" evidence="14">
    <location>
        <begin position="53"/>
        <end position="62"/>
    </location>
</feature>
<evidence type="ECO:0000256" key="9">
    <source>
        <dbReference type="ARBA" id="ARBA00023134"/>
    </source>
</evidence>
<dbReference type="GO" id="GO:0003924">
    <property type="term" value="F:GTPase activity"/>
    <property type="evidence" value="ECO:0007669"/>
    <property type="project" value="UniProtKB-UniRule"/>
</dbReference>
<keyword evidence="17" id="KW-0969">Cilium</keyword>
<dbReference type="CDD" id="cd17873">
    <property type="entry name" value="FlhF"/>
    <property type="match status" value="1"/>
</dbReference>
<comment type="function">
    <text evidence="12">Necessary for flagellar biosynthesis. May be involved in translocation of the flagellum.</text>
</comment>
<keyword evidence="7" id="KW-1005">Bacterial flagellum biogenesis</keyword>
<keyword evidence="4" id="KW-0813">Transport</keyword>
<dbReference type="InterPro" id="IPR020006">
    <property type="entry name" value="FlhF"/>
</dbReference>
<dbReference type="PANTHER" id="PTHR43134:SF3">
    <property type="entry name" value="FLAGELLAR BIOSYNTHESIS PROTEIN FLHF"/>
    <property type="match status" value="1"/>
</dbReference>
<dbReference type="SMART" id="SM00382">
    <property type="entry name" value="AAA"/>
    <property type="match status" value="1"/>
</dbReference>
<evidence type="ECO:0000256" key="10">
    <source>
        <dbReference type="ARBA" id="ARBA00023136"/>
    </source>
</evidence>
<evidence type="ECO:0000256" key="14">
    <source>
        <dbReference type="SAM" id="MobiDB-lite"/>
    </source>
</evidence>
<sequence>MIRTDLGSDAVILSTKEIKVGGFMGMFRKRKTEVVAAIESDAPQPAKGRKAPSAQSVKQAPTRSAASAAAAYGGSNPMASPANAGSSESRAAATAVLEQEEAAIAAERAAAVIQAMSSQPSQATRQSNAAAVTAEPRTERVVPDPARQERGEGSTRQIAEEALISEIRDMKEWILKLSRQQAAESQPAAIRALRERLDEQEVSTEWIDKLIDELEQLPEAGDGWKDAAIVWKLAAQQLTAWLKPSEHAGIASGGRVIYFVGPTGVGKTTTIAKLAAEQTIKYGRKVGFITSDTYRIAAVDQLRTYANILNVPMEVVFSPNEVPRAFEQLQEQEMILMDTAGRNYRSELHVSEVNSLMYHKQAEGSAYLVLSMTGRTKDMAVVAERFLPYGIRNAVFTKLDETNVYGMLMNLTLEFGLMPAYVTSGQTVPDDIAPFNAETYVALLLGEPVHA</sequence>
<evidence type="ECO:0000313" key="18">
    <source>
        <dbReference type="Proteomes" id="UP000005387"/>
    </source>
</evidence>
<evidence type="ECO:0000256" key="6">
    <source>
        <dbReference type="ARBA" id="ARBA00022741"/>
    </source>
</evidence>
<feature type="region of interest" description="Disordered" evidence="14">
    <location>
        <begin position="40"/>
        <end position="86"/>
    </location>
</feature>
<dbReference type="NCBIfam" id="TIGR03499">
    <property type="entry name" value="FlhF"/>
    <property type="match status" value="1"/>
</dbReference>
<dbReference type="GO" id="GO:0005047">
    <property type="term" value="F:signal recognition particle binding"/>
    <property type="evidence" value="ECO:0007669"/>
    <property type="project" value="TreeGrafter"/>
</dbReference>
<evidence type="ECO:0000256" key="12">
    <source>
        <dbReference type="ARBA" id="ARBA00025337"/>
    </source>
</evidence>
<keyword evidence="17" id="KW-0282">Flagellum</keyword>
<dbReference type="GO" id="GO:0006614">
    <property type="term" value="P:SRP-dependent cotranslational protein targeting to membrane"/>
    <property type="evidence" value="ECO:0007669"/>
    <property type="project" value="UniProtKB-UniRule"/>
</dbReference>
<dbReference type="GO" id="GO:0005886">
    <property type="term" value="C:plasma membrane"/>
    <property type="evidence" value="ECO:0007669"/>
    <property type="project" value="UniProtKB-SubCell"/>
</dbReference>
<evidence type="ECO:0000256" key="13">
    <source>
        <dbReference type="NCBIfam" id="TIGR03499"/>
    </source>
</evidence>
<evidence type="ECO:0000259" key="16">
    <source>
        <dbReference type="SMART" id="SM00962"/>
    </source>
</evidence>
<feature type="domain" description="AAA+ ATPase" evidence="15">
    <location>
        <begin position="253"/>
        <end position="392"/>
    </location>
</feature>
<accession>E0I461</accession>
<dbReference type="FunFam" id="3.40.50.300:FF:000695">
    <property type="entry name" value="Flagellar biosynthesis regulator FlhF"/>
    <property type="match status" value="1"/>
</dbReference>
<keyword evidence="9" id="KW-0342">GTP-binding</keyword>
<proteinExistence type="inferred from homology"/>
<keyword evidence="8" id="KW-0653">Protein transport</keyword>
<dbReference type="STRING" id="717606.PaecuDRAFT_0586"/>
<gene>
    <name evidence="17" type="ORF">PaecuDRAFT_0586</name>
</gene>
<protein>
    <recommendedName>
        <fullName evidence="3 13">Flagellar biosynthesis protein FlhF</fullName>
    </recommendedName>
</protein>
<feature type="domain" description="SRP54-type proteins GTP-binding" evidence="16">
    <location>
        <begin position="254"/>
        <end position="446"/>
    </location>
</feature>
<evidence type="ECO:0000256" key="1">
    <source>
        <dbReference type="ARBA" id="ARBA00004413"/>
    </source>
</evidence>
<dbReference type="Pfam" id="PF00448">
    <property type="entry name" value="SRP54"/>
    <property type="match status" value="1"/>
</dbReference>
<dbReference type="Gene3D" id="1.20.120.1380">
    <property type="entry name" value="Flagellar FlhF biosynthesis protein, N domain"/>
    <property type="match status" value="1"/>
</dbReference>
<keyword evidence="6" id="KW-0547">Nucleotide-binding</keyword>
<evidence type="ECO:0000313" key="17">
    <source>
        <dbReference type="EMBL" id="EFM13075.1"/>
    </source>
</evidence>